<feature type="domain" description="TonB-dependent receptor plug" evidence="11">
    <location>
        <begin position="118"/>
        <end position="222"/>
    </location>
</feature>
<dbReference type="GO" id="GO:0044718">
    <property type="term" value="P:siderophore transmembrane transport"/>
    <property type="evidence" value="ECO:0007669"/>
    <property type="project" value="TreeGrafter"/>
</dbReference>
<dbReference type="EMBL" id="BMYF01000010">
    <property type="protein sequence ID" value="GHB37566.1"/>
    <property type="molecule type" value="Genomic_DNA"/>
</dbReference>
<keyword evidence="2 8" id="KW-0813">Transport</keyword>
<comment type="caution">
    <text evidence="12">The sequence shown here is derived from an EMBL/GenBank/DDBJ whole genome shotgun (WGS) entry which is preliminary data.</text>
</comment>
<keyword evidence="5 9" id="KW-0798">TonB box</keyword>
<evidence type="ECO:0000256" key="9">
    <source>
        <dbReference type="RuleBase" id="RU003357"/>
    </source>
</evidence>
<proteinExistence type="inferred from homology"/>
<dbReference type="Gene3D" id="2.170.130.10">
    <property type="entry name" value="TonB-dependent receptor, plug domain"/>
    <property type="match status" value="1"/>
</dbReference>
<dbReference type="GO" id="GO:0009279">
    <property type="term" value="C:cell outer membrane"/>
    <property type="evidence" value="ECO:0007669"/>
    <property type="project" value="UniProtKB-SubCell"/>
</dbReference>
<evidence type="ECO:0000256" key="4">
    <source>
        <dbReference type="ARBA" id="ARBA00022692"/>
    </source>
</evidence>
<sequence length="755" mass="84195">MRFVIAIALMFLYTGILGAQDISLTGRVLDKNTNSPIPGASIFIPELNRGVVTDLDGKFIIQGLPDRNITLQVTFVGYSNKVQTIRPGQFGRDLVVELEESITNFEEVVISGAYVMSKESSPISIEKINRTEILKMPSPSLMSSIARTPGVSEISLGPGISKPVIRGLSFSRVLSLYQGARFENQQWGADHGLGLAETGIGDIELIKGPASLIYGSGAMAGVVNLIEEKDADAGVIEGDANLRFFSNSLGLRSEVGVKGANENGFFWSLRGAAESHADYLDGDGNAVGNTRFNTQNLKAGAGIRRSWGDTRIRYTYLKQKLGILEEDELDELVTTRGDRSIQLPLQDVTDHFINSETNIYLREDKIKATFGYHLNFREEVEDDFDEVDLGLISQNFMYDVKYYKGLTPHLEAIVGVQGFYLRNINYEDAGEFLIPDAVKDDRSVYALLNYNKDKWVLQGGLRYDYRKVTADASAQHFVDYGFILPENPTDRTLERTFDGVTASGGATYRPNSTWRFRMNVAQGFRAPDLAELFSNGPHPGTSRFERGDASFGREQNIQTDFGVRYSQTNFTLSGEVFYNHVDNYIFFAPTDERVEELTVWVFEQADARLYGGEMELTIHPSSMKWIAASTGYSAVIGQRRSDMSFLPYIPAFQWTQTVDFKLKNTGYIKNPYISILGNWVFDQNRSAPLEDDTPGYYLLGLNVGGSVPVGKNMLDVFVSGTNLLNRTYLDHMSLFRPFGVNQLGRNVAVNVRIPF</sequence>
<protein>
    <submittedName>
        <fullName evidence="12">TonB-dependent receptor</fullName>
    </submittedName>
</protein>
<dbReference type="GO" id="GO:0015344">
    <property type="term" value="F:siderophore uptake transmembrane transporter activity"/>
    <property type="evidence" value="ECO:0007669"/>
    <property type="project" value="TreeGrafter"/>
</dbReference>
<dbReference type="PANTHER" id="PTHR30069">
    <property type="entry name" value="TONB-DEPENDENT OUTER MEMBRANE RECEPTOR"/>
    <property type="match status" value="1"/>
</dbReference>
<dbReference type="Gene3D" id="2.40.170.20">
    <property type="entry name" value="TonB-dependent receptor, beta-barrel domain"/>
    <property type="match status" value="1"/>
</dbReference>
<evidence type="ECO:0000313" key="12">
    <source>
        <dbReference type="EMBL" id="GHB37566.1"/>
    </source>
</evidence>
<keyword evidence="13" id="KW-1185">Reference proteome</keyword>
<keyword evidence="7 8" id="KW-0998">Cell outer membrane</keyword>
<evidence type="ECO:0000256" key="1">
    <source>
        <dbReference type="ARBA" id="ARBA00004571"/>
    </source>
</evidence>
<evidence type="ECO:0000313" key="13">
    <source>
        <dbReference type="Proteomes" id="UP000642809"/>
    </source>
</evidence>
<dbReference type="InterPro" id="IPR008969">
    <property type="entry name" value="CarboxyPept-like_regulatory"/>
</dbReference>
<name>A0A8J3CX75_9BACT</name>
<evidence type="ECO:0000256" key="5">
    <source>
        <dbReference type="ARBA" id="ARBA00023077"/>
    </source>
</evidence>
<dbReference type="Pfam" id="PF13715">
    <property type="entry name" value="CarbopepD_reg_2"/>
    <property type="match status" value="1"/>
</dbReference>
<dbReference type="InterPro" id="IPR036942">
    <property type="entry name" value="Beta-barrel_TonB_sf"/>
</dbReference>
<evidence type="ECO:0000259" key="11">
    <source>
        <dbReference type="Pfam" id="PF07715"/>
    </source>
</evidence>
<reference evidence="12" key="2">
    <citation type="submission" date="2020-09" db="EMBL/GenBank/DDBJ databases">
        <authorList>
            <person name="Sun Q."/>
            <person name="Kim S."/>
        </authorList>
    </citation>
    <scope>NUCLEOTIDE SEQUENCE</scope>
    <source>
        <strain evidence="12">KCTC 23224</strain>
    </source>
</reference>
<dbReference type="InterPro" id="IPR039426">
    <property type="entry name" value="TonB-dep_rcpt-like"/>
</dbReference>
<keyword evidence="4 8" id="KW-0812">Transmembrane</keyword>
<dbReference type="InterPro" id="IPR037066">
    <property type="entry name" value="Plug_dom_sf"/>
</dbReference>
<dbReference type="Proteomes" id="UP000642809">
    <property type="component" value="Unassembled WGS sequence"/>
</dbReference>
<evidence type="ECO:0000256" key="8">
    <source>
        <dbReference type="PROSITE-ProRule" id="PRU01360"/>
    </source>
</evidence>
<dbReference type="Pfam" id="PF00593">
    <property type="entry name" value="TonB_dep_Rec_b-barrel"/>
    <property type="match status" value="1"/>
</dbReference>
<keyword evidence="3 8" id="KW-1134">Transmembrane beta strand</keyword>
<evidence type="ECO:0000256" key="6">
    <source>
        <dbReference type="ARBA" id="ARBA00023136"/>
    </source>
</evidence>
<dbReference type="SUPFAM" id="SSF56935">
    <property type="entry name" value="Porins"/>
    <property type="match status" value="1"/>
</dbReference>
<dbReference type="Gene3D" id="2.60.40.1120">
    <property type="entry name" value="Carboxypeptidase-like, regulatory domain"/>
    <property type="match status" value="1"/>
</dbReference>
<dbReference type="PANTHER" id="PTHR30069:SF40">
    <property type="entry name" value="TONB-DEPENDENT RECEPTOR NMB0964-RELATED"/>
    <property type="match status" value="1"/>
</dbReference>
<reference evidence="12" key="1">
    <citation type="journal article" date="2014" name="Int. J. Syst. Evol. Microbiol.">
        <title>Complete genome sequence of Corynebacterium casei LMG S-19264T (=DSM 44701T), isolated from a smear-ripened cheese.</title>
        <authorList>
            <consortium name="US DOE Joint Genome Institute (JGI-PGF)"/>
            <person name="Walter F."/>
            <person name="Albersmeier A."/>
            <person name="Kalinowski J."/>
            <person name="Ruckert C."/>
        </authorList>
    </citation>
    <scope>NUCLEOTIDE SEQUENCE</scope>
    <source>
        <strain evidence="12">KCTC 23224</strain>
    </source>
</reference>
<evidence type="ECO:0000256" key="7">
    <source>
        <dbReference type="ARBA" id="ARBA00023237"/>
    </source>
</evidence>
<dbReference type="Pfam" id="PF07715">
    <property type="entry name" value="Plug"/>
    <property type="match status" value="1"/>
</dbReference>
<dbReference type="AlphaFoldDB" id="A0A8J3CX75"/>
<gene>
    <name evidence="12" type="primary">phuR</name>
    <name evidence="12" type="ORF">GCM10008106_18490</name>
</gene>
<feature type="domain" description="TonB-dependent receptor-like beta-barrel" evidence="10">
    <location>
        <begin position="262"/>
        <end position="723"/>
    </location>
</feature>
<keyword evidence="6 8" id="KW-0472">Membrane</keyword>
<evidence type="ECO:0000259" key="10">
    <source>
        <dbReference type="Pfam" id="PF00593"/>
    </source>
</evidence>
<dbReference type="InterPro" id="IPR012910">
    <property type="entry name" value="Plug_dom"/>
</dbReference>
<keyword evidence="12" id="KW-0675">Receptor</keyword>
<evidence type="ECO:0000256" key="2">
    <source>
        <dbReference type="ARBA" id="ARBA00022448"/>
    </source>
</evidence>
<evidence type="ECO:0000256" key="3">
    <source>
        <dbReference type="ARBA" id="ARBA00022452"/>
    </source>
</evidence>
<dbReference type="SUPFAM" id="SSF49464">
    <property type="entry name" value="Carboxypeptidase regulatory domain-like"/>
    <property type="match status" value="1"/>
</dbReference>
<organism evidence="12 13">
    <name type="scientific">Mongoliitalea lutea</name>
    <dbReference type="NCBI Taxonomy" id="849756"/>
    <lineage>
        <taxon>Bacteria</taxon>
        <taxon>Pseudomonadati</taxon>
        <taxon>Bacteroidota</taxon>
        <taxon>Cytophagia</taxon>
        <taxon>Cytophagales</taxon>
        <taxon>Cyclobacteriaceae</taxon>
        <taxon>Mongoliitalea</taxon>
    </lineage>
</organism>
<dbReference type="InterPro" id="IPR000531">
    <property type="entry name" value="Beta-barrel_TonB"/>
</dbReference>
<dbReference type="RefSeq" id="WP_189581142.1">
    <property type="nucleotide sequence ID" value="NZ_BMYF01000010.1"/>
</dbReference>
<comment type="subcellular location">
    <subcellularLocation>
        <location evidence="1 8">Cell outer membrane</location>
        <topology evidence="1 8">Multi-pass membrane protein</topology>
    </subcellularLocation>
</comment>
<dbReference type="PROSITE" id="PS52016">
    <property type="entry name" value="TONB_DEPENDENT_REC_3"/>
    <property type="match status" value="1"/>
</dbReference>
<comment type="similarity">
    <text evidence="8 9">Belongs to the TonB-dependent receptor family.</text>
</comment>
<accession>A0A8J3CX75</accession>